<dbReference type="GO" id="GO:0006396">
    <property type="term" value="P:RNA processing"/>
    <property type="evidence" value="ECO:0007669"/>
    <property type="project" value="InterPro"/>
</dbReference>
<evidence type="ECO:0000259" key="5">
    <source>
        <dbReference type="Pfam" id="PF22435"/>
    </source>
</evidence>
<dbReference type="InterPro" id="IPR001537">
    <property type="entry name" value="SpoU_MeTrfase"/>
</dbReference>
<evidence type="ECO:0000256" key="3">
    <source>
        <dbReference type="ARBA" id="ARBA00022679"/>
    </source>
</evidence>
<dbReference type="AlphaFoldDB" id="A0AA37WJC7"/>
<proteinExistence type="inferred from homology"/>
<evidence type="ECO:0000256" key="1">
    <source>
        <dbReference type="ARBA" id="ARBA00007228"/>
    </source>
</evidence>
<evidence type="ECO:0000256" key="2">
    <source>
        <dbReference type="ARBA" id="ARBA00022603"/>
    </source>
</evidence>
<dbReference type="SUPFAM" id="SSF55315">
    <property type="entry name" value="L30e-like"/>
    <property type="match status" value="1"/>
</dbReference>
<dbReference type="PANTHER" id="PTHR43191:SF2">
    <property type="entry name" value="RRNA METHYLTRANSFERASE 3, MITOCHONDRIAL"/>
    <property type="match status" value="1"/>
</dbReference>
<sequence>MKLDDVKKLHQKKYRTRFGYYLVEGEHLVLELHKAINGTVLAQKVTLYVSEQYMREEYTQTFEGMNIDFKVLVLTQKQMAQISDTKTPQGIVACVPLPNVSSDQKPQVPVSDGNGGSFKNERCIYLYQVQDPGNLGTIIRSLAWFGRFRLILSPDSVDPFNPKVVRASMGAIFHLPIELDVSLDDLSTRFERFAYLDLTGSAVNSDAFAKYECYLFGNEARGVPHNALNMFNADAYTISGSGSIESLNLGSAVSMCAYQLSV</sequence>
<evidence type="ECO:0000313" key="7">
    <source>
        <dbReference type="Proteomes" id="UP001156601"/>
    </source>
</evidence>
<dbReference type="Gene3D" id="3.40.1280.10">
    <property type="match status" value="1"/>
</dbReference>
<dbReference type="InterPro" id="IPR029064">
    <property type="entry name" value="Ribosomal_eL30-like_sf"/>
</dbReference>
<gene>
    <name evidence="6" type="ORF">GCM10007852_28650</name>
</gene>
<keyword evidence="7" id="KW-1185">Reference proteome</keyword>
<dbReference type="GO" id="GO:0008173">
    <property type="term" value="F:RNA methyltransferase activity"/>
    <property type="evidence" value="ECO:0007669"/>
    <property type="project" value="InterPro"/>
</dbReference>
<dbReference type="Gene3D" id="3.30.1330.30">
    <property type="match status" value="1"/>
</dbReference>
<dbReference type="EMBL" id="BSOT01000006">
    <property type="protein sequence ID" value="GLR71957.1"/>
    <property type="molecule type" value="Genomic_DNA"/>
</dbReference>
<dbReference type="Pfam" id="PF00588">
    <property type="entry name" value="SpoU_methylase"/>
    <property type="match status" value="1"/>
</dbReference>
<dbReference type="SUPFAM" id="SSF75217">
    <property type="entry name" value="alpha/beta knot"/>
    <property type="match status" value="1"/>
</dbReference>
<dbReference type="RefSeq" id="WP_284218291.1">
    <property type="nucleotide sequence ID" value="NZ_BSOT01000006.1"/>
</dbReference>
<feature type="domain" description="tRNA/rRNA methyltransferase SpoU type" evidence="4">
    <location>
        <begin position="123"/>
        <end position="258"/>
    </location>
</feature>
<name>A0AA37WJC7_9ALTE</name>
<comment type="similarity">
    <text evidence="1">Belongs to the class IV-like SAM-binding methyltransferase superfamily. RNA methyltransferase TrmH family.</text>
</comment>
<feature type="domain" description="MRM3-like substrate binding" evidence="5">
    <location>
        <begin position="5"/>
        <end position="93"/>
    </location>
</feature>
<evidence type="ECO:0000259" key="4">
    <source>
        <dbReference type="Pfam" id="PF00588"/>
    </source>
</evidence>
<dbReference type="PANTHER" id="PTHR43191">
    <property type="entry name" value="RRNA METHYLTRANSFERASE 3"/>
    <property type="match status" value="1"/>
</dbReference>
<organism evidence="6 7">
    <name type="scientific">Agaribacter marinus</name>
    <dbReference type="NCBI Taxonomy" id="1431249"/>
    <lineage>
        <taxon>Bacteria</taxon>
        <taxon>Pseudomonadati</taxon>
        <taxon>Pseudomonadota</taxon>
        <taxon>Gammaproteobacteria</taxon>
        <taxon>Alteromonadales</taxon>
        <taxon>Alteromonadaceae</taxon>
        <taxon>Agaribacter</taxon>
    </lineage>
</organism>
<dbReference type="GO" id="GO:0003723">
    <property type="term" value="F:RNA binding"/>
    <property type="evidence" value="ECO:0007669"/>
    <property type="project" value="InterPro"/>
</dbReference>
<dbReference type="Proteomes" id="UP001156601">
    <property type="component" value="Unassembled WGS sequence"/>
</dbReference>
<dbReference type="InterPro" id="IPR051259">
    <property type="entry name" value="rRNA_Methyltransferase"/>
</dbReference>
<reference evidence="6" key="2">
    <citation type="submission" date="2023-01" db="EMBL/GenBank/DDBJ databases">
        <title>Draft genome sequence of Agaribacter marinus strain NBRC 110023.</title>
        <authorList>
            <person name="Sun Q."/>
            <person name="Mori K."/>
        </authorList>
    </citation>
    <scope>NUCLEOTIDE SEQUENCE</scope>
    <source>
        <strain evidence="6">NBRC 110023</strain>
    </source>
</reference>
<dbReference type="GO" id="GO:0032259">
    <property type="term" value="P:methylation"/>
    <property type="evidence" value="ECO:0007669"/>
    <property type="project" value="UniProtKB-KW"/>
</dbReference>
<evidence type="ECO:0000313" key="6">
    <source>
        <dbReference type="EMBL" id="GLR71957.1"/>
    </source>
</evidence>
<dbReference type="InterPro" id="IPR053888">
    <property type="entry name" value="MRM3-like_sub_bind"/>
</dbReference>
<dbReference type="InterPro" id="IPR029028">
    <property type="entry name" value="Alpha/beta_knot_MTases"/>
</dbReference>
<comment type="caution">
    <text evidence="6">The sequence shown here is derived from an EMBL/GenBank/DDBJ whole genome shotgun (WGS) entry which is preliminary data.</text>
</comment>
<dbReference type="InterPro" id="IPR029026">
    <property type="entry name" value="tRNA_m1G_MTases_N"/>
</dbReference>
<reference evidence="6" key="1">
    <citation type="journal article" date="2014" name="Int. J. Syst. Evol. Microbiol.">
        <title>Complete genome sequence of Corynebacterium casei LMG S-19264T (=DSM 44701T), isolated from a smear-ripened cheese.</title>
        <authorList>
            <consortium name="US DOE Joint Genome Institute (JGI-PGF)"/>
            <person name="Walter F."/>
            <person name="Albersmeier A."/>
            <person name="Kalinowski J."/>
            <person name="Ruckert C."/>
        </authorList>
    </citation>
    <scope>NUCLEOTIDE SEQUENCE</scope>
    <source>
        <strain evidence="6">NBRC 110023</strain>
    </source>
</reference>
<dbReference type="Pfam" id="PF22435">
    <property type="entry name" value="MRM3-like_sub_bind"/>
    <property type="match status" value="1"/>
</dbReference>
<keyword evidence="2 6" id="KW-0489">Methyltransferase</keyword>
<keyword evidence="3" id="KW-0808">Transferase</keyword>
<accession>A0AA37WJC7</accession>
<protein>
    <submittedName>
        <fullName evidence="6">RNA methyltransferase</fullName>
    </submittedName>
</protein>